<reference evidence="2" key="1">
    <citation type="submission" date="2021-02" db="EMBL/GenBank/DDBJ databases">
        <authorList>
            <person name="Nowell W R."/>
        </authorList>
    </citation>
    <scope>NUCLEOTIDE SEQUENCE</scope>
    <source>
        <strain evidence="2">Ploen Becks lab</strain>
    </source>
</reference>
<protein>
    <submittedName>
        <fullName evidence="2">Uncharacterized protein</fullName>
    </submittedName>
</protein>
<keyword evidence="3" id="KW-1185">Reference proteome</keyword>
<organism evidence="2 3">
    <name type="scientific">Brachionus calyciflorus</name>
    <dbReference type="NCBI Taxonomy" id="104777"/>
    <lineage>
        <taxon>Eukaryota</taxon>
        <taxon>Metazoa</taxon>
        <taxon>Spiralia</taxon>
        <taxon>Gnathifera</taxon>
        <taxon>Rotifera</taxon>
        <taxon>Eurotatoria</taxon>
        <taxon>Monogononta</taxon>
        <taxon>Pseudotrocha</taxon>
        <taxon>Ploima</taxon>
        <taxon>Brachionidae</taxon>
        <taxon>Brachionus</taxon>
    </lineage>
</organism>
<sequence length="96" mass="10990">MKFFGLVVLALCIAMAFADGKWGYASANKKETYGYNSYPQHSSGYRSETVYVQNTNRNANDNKEKTLLENESANSDININSLLEILMKMRDEYEPY</sequence>
<dbReference type="AlphaFoldDB" id="A0A814DPP3"/>
<feature type="signal peptide" evidence="1">
    <location>
        <begin position="1"/>
        <end position="18"/>
    </location>
</feature>
<dbReference type="Proteomes" id="UP000663879">
    <property type="component" value="Unassembled WGS sequence"/>
</dbReference>
<comment type="caution">
    <text evidence="2">The sequence shown here is derived from an EMBL/GenBank/DDBJ whole genome shotgun (WGS) entry which is preliminary data.</text>
</comment>
<keyword evidence="1" id="KW-0732">Signal</keyword>
<evidence type="ECO:0000313" key="3">
    <source>
        <dbReference type="Proteomes" id="UP000663879"/>
    </source>
</evidence>
<accession>A0A814DPP3</accession>
<gene>
    <name evidence="2" type="ORF">OXX778_LOCUS14326</name>
</gene>
<proteinExistence type="predicted"/>
<evidence type="ECO:0000256" key="1">
    <source>
        <dbReference type="SAM" id="SignalP"/>
    </source>
</evidence>
<dbReference type="OrthoDB" id="10513449at2759"/>
<name>A0A814DPP3_9BILA</name>
<evidence type="ECO:0000313" key="2">
    <source>
        <dbReference type="EMBL" id="CAF0958601.1"/>
    </source>
</evidence>
<dbReference type="EMBL" id="CAJNOC010002930">
    <property type="protein sequence ID" value="CAF0958601.1"/>
    <property type="molecule type" value="Genomic_DNA"/>
</dbReference>
<feature type="chain" id="PRO_5032364079" evidence="1">
    <location>
        <begin position="19"/>
        <end position="96"/>
    </location>
</feature>